<keyword evidence="2" id="KW-0238">DNA-binding</keyword>
<dbReference type="SUPFAM" id="SSF51206">
    <property type="entry name" value="cAMP-binding domain-like"/>
    <property type="match status" value="1"/>
</dbReference>
<dbReference type="Gene3D" id="1.10.10.10">
    <property type="entry name" value="Winged helix-like DNA-binding domain superfamily/Winged helix DNA-binding domain"/>
    <property type="match status" value="1"/>
</dbReference>
<keyword evidence="7" id="KW-1185">Reference proteome</keyword>
<dbReference type="PANTHER" id="PTHR24567:SF68">
    <property type="entry name" value="DNA-BINDING TRANSCRIPTIONAL DUAL REGULATOR CRP"/>
    <property type="match status" value="1"/>
</dbReference>
<evidence type="ECO:0000313" key="6">
    <source>
        <dbReference type="EMBL" id="OPX56586.1"/>
    </source>
</evidence>
<dbReference type="SMART" id="SM00100">
    <property type="entry name" value="cNMP"/>
    <property type="match status" value="1"/>
</dbReference>
<keyword evidence="1" id="KW-0805">Transcription regulation</keyword>
<dbReference type="OrthoDB" id="6881322at2"/>
<dbReference type="GO" id="GO:0003677">
    <property type="term" value="F:DNA binding"/>
    <property type="evidence" value="ECO:0007669"/>
    <property type="project" value="UniProtKB-KW"/>
</dbReference>
<feature type="domain" description="Cyclic nucleotide-binding" evidence="4">
    <location>
        <begin position="13"/>
        <end position="133"/>
    </location>
</feature>
<evidence type="ECO:0000259" key="4">
    <source>
        <dbReference type="PROSITE" id="PS50042"/>
    </source>
</evidence>
<dbReference type="SMART" id="SM00419">
    <property type="entry name" value="HTH_CRP"/>
    <property type="match status" value="1"/>
</dbReference>
<sequence length="233" mass="26292">MAITVELLKRFSILRDLPEPTLLLLASQAVLRKFSRREIVVDPSEQKSALCFLFEGSLQGVDFTLDGREVGLYFVRPGDFCGEVALFDAGANPEFVIALSKSQVVILPYSALESVMYESKSLIKALSQRLAYRVRELTEQRSILSLPSIPQRIHRQLWQLTGLKADNIPSNEIEIIYPPTHQEIAIMLNTSRETVTRVFQTLLAEDIVQRNGTNSLIIKQPEKLYALSNTSEK</sequence>
<dbReference type="AlphaFoldDB" id="A0A1T4Q804"/>
<dbReference type="GO" id="GO:0005829">
    <property type="term" value="C:cytosol"/>
    <property type="evidence" value="ECO:0007669"/>
    <property type="project" value="TreeGrafter"/>
</dbReference>
<dbReference type="InterPro" id="IPR000595">
    <property type="entry name" value="cNMP-bd_dom"/>
</dbReference>
<protein>
    <recommendedName>
        <fullName evidence="8">Cyclic nucleotide-binding domain-containing protein</fullName>
    </recommendedName>
</protein>
<evidence type="ECO:0000256" key="2">
    <source>
        <dbReference type="ARBA" id="ARBA00023125"/>
    </source>
</evidence>
<dbReference type="EMBL" id="MTSM01000003">
    <property type="protein sequence ID" value="OPX56586.1"/>
    <property type="molecule type" value="Genomic_DNA"/>
</dbReference>
<dbReference type="PROSITE" id="PS51063">
    <property type="entry name" value="HTH_CRP_2"/>
    <property type="match status" value="1"/>
</dbReference>
<reference evidence="6 7" key="1">
    <citation type="submission" date="2017-01" db="EMBL/GenBank/DDBJ databases">
        <title>Genome Sequencing of a Marine Spirillum, Oceanospirillum multiglobuliferum ATCC 33336, from Japan.</title>
        <authorList>
            <person name="Carney J.G."/>
            <person name="Trachtenberg A.M."/>
            <person name="Rheaume B.A."/>
            <person name="Linnane J.D."/>
            <person name="Pitts N.L."/>
            <person name="Mykles D.L."/>
            <person name="Maclea K.S."/>
        </authorList>
    </citation>
    <scope>NUCLEOTIDE SEQUENCE [LARGE SCALE GENOMIC DNA]</scope>
    <source>
        <strain evidence="6 7">ATCC 33336</strain>
    </source>
</reference>
<keyword evidence="3" id="KW-0804">Transcription</keyword>
<dbReference type="InterPro" id="IPR018490">
    <property type="entry name" value="cNMP-bd_dom_sf"/>
</dbReference>
<dbReference type="InterPro" id="IPR036388">
    <property type="entry name" value="WH-like_DNA-bd_sf"/>
</dbReference>
<evidence type="ECO:0000313" key="7">
    <source>
        <dbReference type="Proteomes" id="UP000191418"/>
    </source>
</evidence>
<accession>A0A1T4Q804</accession>
<dbReference type="Gene3D" id="2.60.120.10">
    <property type="entry name" value="Jelly Rolls"/>
    <property type="match status" value="1"/>
</dbReference>
<proteinExistence type="predicted"/>
<dbReference type="Proteomes" id="UP000191418">
    <property type="component" value="Unassembled WGS sequence"/>
</dbReference>
<feature type="domain" description="HTH crp-type" evidence="5">
    <location>
        <begin position="147"/>
        <end position="222"/>
    </location>
</feature>
<dbReference type="STRING" id="64969.SAMN02745127_01769"/>
<dbReference type="InterPro" id="IPR036390">
    <property type="entry name" value="WH_DNA-bd_sf"/>
</dbReference>
<dbReference type="InterPro" id="IPR014710">
    <property type="entry name" value="RmlC-like_jellyroll"/>
</dbReference>
<evidence type="ECO:0000256" key="3">
    <source>
        <dbReference type="ARBA" id="ARBA00023163"/>
    </source>
</evidence>
<dbReference type="PANTHER" id="PTHR24567">
    <property type="entry name" value="CRP FAMILY TRANSCRIPTIONAL REGULATORY PROTEIN"/>
    <property type="match status" value="1"/>
</dbReference>
<dbReference type="PROSITE" id="PS50042">
    <property type="entry name" value="CNMP_BINDING_3"/>
    <property type="match status" value="1"/>
</dbReference>
<evidence type="ECO:0000256" key="1">
    <source>
        <dbReference type="ARBA" id="ARBA00023015"/>
    </source>
</evidence>
<name>A0A1T4Q804_9GAMM</name>
<evidence type="ECO:0000259" key="5">
    <source>
        <dbReference type="PROSITE" id="PS51063"/>
    </source>
</evidence>
<dbReference type="InterPro" id="IPR012318">
    <property type="entry name" value="HTH_CRP"/>
</dbReference>
<dbReference type="Pfam" id="PF00027">
    <property type="entry name" value="cNMP_binding"/>
    <property type="match status" value="1"/>
</dbReference>
<dbReference type="RefSeq" id="WP_078745370.1">
    <property type="nucleotide sequence ID" value="NZ_FUXG01000011.1"/>
</dbReference>
<dbReference type="InterPro" id="IPR050397">
    <property type="entry name" value="Env_Response_Regulators"/>
</dbReference>
<dbReference type="SUPFAM" id="SSF46785">
    <property type="entry name" value="Winged helix' DNA-binding domain"/>
    <property type="match status" value="1"/>
</dbReference>
<evidence type="ECO:0008006" key="8">
    <source>
        <dbReference type="Google" id="ProtNLM"/>
    </source>
</evidence>
<dbReference type="GO" id="GO:0003700">
    <property type="term" value="F:DNA-binding transcription factor activity"/>
    <property type="evidence" value="ECO:0007669"/>
    <property type="project" value="TreeGrafter"/>
</dbReference>
<dbReference type="CDD" id="cd00038">
    <property type="entry name" value="CAP_ED"/>
    <property type="match status" value="1"/>
</dbReference>
<gene>
    <name evidence="6" type="ORF">BTE48_03965</name>
</gene>
<comment type="caution">
    <text evidence="6">The sequence shown here is derived from an EMBL/GenBank/DDBJ whole genome shotgun (WGS) entry which is preliminary data.</text>
</comment>
<organism evidence="6 7">
    <name type="scientific">Oceanospirillum multiglobuliferum</name>
    <dbReference type="NCBI Taxonomy" id="64969"/>
    <lineage>
        <taxon>Bacteria</taxon>
        <taxon>Pseudomonadati</taxon>
        <taxon>Pseudomonadota</taxon>
        <taxon>Gammaproteobacteria</taxon>
        <taxon>Oceanospirillales</taxon>
        <taxon>Oceanospirillaceae</taxon>
        <taxon>Oceanospirillum</taxon>
    </lineage>
</organism>
<dbReference type="Pfam" id="PF13545">
    <property type="entry name" value="HTH_Crp_2"/>
    <property type="match status" value="1"/>
</dbReference>